<reference evidence="2 3" key="1">
    <citation type="submission" date="2019-03" db="EMBL/GenBank/DDBJ databases">
        <title>First draft genome of Liparis tanakae, snailfish: a comprehensive survey of snailfish specific genes.</title>
        <authorList>
            <person name="Kim W."/>
            <person name="Song I."/>
            <person name="Jeong J.-H."/>
            <person name="Kim D."/>
            <person name="Kim S."/>
            <person name="Ryu S."/>
            <person name="Song J.Y."/>
            <person name="Lee S.K."/>
        </authorList>
    </citation>
    <scope>NUCLEOTIDE SEQUENCE [LARGE SCALE GENOMIC DNA]</scope>
    <source>
        <tissue evidence="2">Muscle</tissue>
    </source>
</reference>
<gene>
    <name evidence="2" type="ORF">EYF80_005646</name>
</gene>
<dbReference type="Proteomes" id="UP000314294">
    <property type="component" value="Unassembled WGS sequence"/>
</dbReference>
<comment type="caution">
    <text evidence="2">The sequence shown here is derived from an EMBL/GenBank/DDBJ whole genome shotgun (WGS) entry which is preliminary data.</text>
</comment>
<dbReference type="EMBL" id="SRLO01000029">
    <property type="protein sequence ID" value="TNN84040.1"/>
    <property type="molecule type" value="Genomic_DNA"/>
</dbReference>
<dbReference type="AlphaFoldDB" id="A0A4Z2J179"/>
<evidence type="ECO:0000313" key="2">
    <source>
        <dbReference type="EMBL" id="TNN84040.1"/>
    </source>
</evidence>
<name>A0A4Z2J179_9TELE</name>
<organism evidence="2 3">
    <name type="scientific">Liparis tanakae</name>
    <name type="common">Tanaka's snailfish</name>
    <dbReference type="NCBI Taxonomy" id="230148"/>
    <lineage>
        <taxon>Eukaryota</taxon>
        <taxon>Metazoa</taxon>
        <taxon>Chordata</taxon>
        <taxon>Craniata</taxon>
        <taxon>Vertebrata</taxon>
        <taxon>Euteleostomi</taxon>
        <taxon>Actinopterygii</taxon>
        <taxon>Neopterygii</taxon>
        <taxon>Teleostei</taxon>
        <taxon>Neoteleostei</taxon>
        <taxon>Acanthomorphata</taxon>
        <taxon>Eupercaria</taxon>
        <taxon>Perciformes</taxon>
        <taxon>Cottioidei</taxon>
        <taxon>Cottales</taxon>
        <taxon>Liparidae</taxon>
        <taxon>Liparis</taxon>
    </lineage>
</organism>
<accession>A0A4Z2J179</accession>
<feature type="region of interest" description="Disordered" evidence="1">
    <location>
        <begin position="1"/>
        <end position="41"/>
    </location>
</feature>
<keyword evidence="3" id="KW-1185">Reference proteome</keyword>
<protein>
    <submittedName>
        <fullName evidence="2">Uncharacterized protein</fullName>
    </submittedName>
</protein>
<sequence>MATSPHKVQKNKYQATLTPLRTFQTGQEEPARGEELEDVGEGGPYAAQVTQEMAGKDWGP</sequence>
<evidence type="ECO:0000313" key="3">
    <source>
        <dbReference type="Proteomes" id="UP000314294"/>
    </source>
</evidence>
<feature type="compositionally biased region" description="Polar residues" evidence="1">
    <location>
        <begin position="11"/>
        <end position="27"/>
    </location>
</feature>
<evidence type="ECO:0000256" key="1">
    <source>
        <dbReference type="SAM" id="MobiDB-lite"/>
    </source>
</evidence>
<proteinExistence type="predicted"/>